<evidence type="ECO:0000313" key="1">
    <source>
        <dbReference type="EMBL" id="KAK4446688.1"/>
    </source>
</evidence>
<accession>A0AAV9GF06</accession>
<sequence length="484" mass="54136">MADTAAIIITLPDEVLLHILALAAENESWDFFADIWVRPVHLRLAAARPALVCRRFYNLANPILYRNLAVSFHGPSSHALLMIPQDMMGHLTQDKTLRLYRTLEQNPSLRRHCRNLSICLANPIPGLPGHRIRTTEGRDAHVSRSESGHVLDIFKRLVTWLSGTTTMNILSLGTTWDSESAAIFSIAAKHMPGLGHVGFYQPTQPLHIEQLPQAFAELDVVKEFHTHISGPFARRAPRTRPPSTDRALPLTSLTLQKYEDSPQRLRHSLGFTKALTQFSLVCSPDNGPESEMWSVPQVLSMLRPHASTLRSLTIGGLRGPSEDPDMSGWNLAAFGALEDLTLHAWDTGYTDGADAILTVPNLRTFGWTLNKWTLNRTAFVTSGSDVNLDDFGHVHEGWLRKLRDKAIERGAALRHVSVVLSSVPRHEKWWPWDRLAALKEEFAAKGFVLSYTPPRSTREQYEENFRFANSLGGTRRLGPTAPVA</sequence>
<dbReference type="AlphaFoldDB" id="A0AAV9GF06"/>
<evidence type="ECO:0000313" key="2">
    <source>
        <dbReference type="Proteomes" id="UP001321760"/>
    </source>
</evidence>
<dbReference type="EMBL" id="MU865955">
    <property type="protein sequence ID" value="KAK4446688.1"/>
    <property type="molecule type" value="Genomic_DNA"/>
</dbReference>
<reference evidence="1" key="1">
    <citation type="journal article" date="2023" name="Mol. Phylogenet. Evol.">
        <title>Genome-scale phylogeny and comparative genomics of the fungal order Sordariales.</title>
        <authorList>
            <person name="Hensen N."/>
            <person name="Bonometti L."/>
            <person name="Westerberg I."/>
            <person name="Brannstrom I.O."/>
            <person name="Guillou S."/>
            <person name="Cros-Aarteil S."/>
            <person name="Calhoun S."/>
            <person name="Haridas S."/>
            <person name="Kuo A."/>
            <person name="Mondo S."/>
            <person name="Pangilinan J."/>
            <person name="Riley R."/>
            <person name="LaButti K."/>
            <person name="Andreopoulos B."/>
            <person name="Lipzen A."/>
            <person name="Chen C."/>
            <person name="Yan M."/>
            <person name="Daum C."/>
            <person name="Ng V."/>
            <person name="Clum A."/>
            <person name="Steindorff A."/>
            <person name="Ohm R.A."/>
            <person name="Martin F."/>
            <person name="Silar P."/>
            <person name="Natvig D.O."/>
            <person name="Lalanne C."/>
            <person name="Gautier V."/>
            <person name="Ament-Velasquez S.L."/>
            <person name="Kruys A."/>
            <person name="Hutchinson M.I."/>
            <person name="Powell A.J."/>
            <person name="Barry K."/>
            <person name="Miller A.N."/>
            <person name="Grigoriev I.V."/>
            <person name="Debuchy R."/>
            <person name="Gladieux P."/>
            <person name="Hiltunen Thoren M."/>
            <person name="Johannesson H."/>
        </authorList>
    </citation>
    <scope>NUCLEOTIDE SEQUENCE</scope>
    <source>
        <strain evidence="1">PSN243</strain>
    </source>
</reference>
<reference evidence="1" key="2">
    <citation type="submission" date="2023-05" db="EMBL/GenBank/DDBJ databases">
        <authorList>
            <consortium name="Lawrence Berkeley National Laboratory"/>
            <person name="Steindorff A."/>
            <person name="Hensen N."/>
            <person name="Bonometti L."/>
            <person name="Westerberg I."/>
            <person name="Brannstrom I.O."/>
            <person name="Guillou S."/>
            <person name="Cros-Aarteil S."/>
            <person name="Calhoun S."/>
            <person name="Haridas S."/>
            <person name="Kuo A."/>
            <person name="Mondo S."/>
            <person name="Pangilinan J."/>
            <person name="Riley R."/>
            <person name="Labutti K."/>
            <person name="Andreopoulos B."/>
            <person name="Lipzen A."/>
            <person name="Chen C."/>
            <person name="Yanf M."/>
            <person name="Daum C."/>
            <person name="Ng V."/>
            <person name="Clum A."/>
            <person name="Ohm R."/>
            <person name="Martin F."/>
            <person name="Silar P."/>
            <person name="Natvig D."/>
            <person name="Lalanne C."/>
            <person name="Gautier V."/>
            <person name="Ament-Velasquez S.L."/>
            <person name="Kruys A."/>
            <person name="Hutchinson M.I."/>
            <person name="Powell A.J."/>
            <person name="Barry K."/>
            <person name="Miller A.N."/>
            <person name="Grigoriev I.V."/>
            <person name="Debuchy R."/>
            <person name="Gladieux P."/>
            <person name="Thoren M.H."/>
            <person name="Johannesson H."/>
        </authorList>
    </citation>
    <scope>NUCLEOTIDE SEQUENCE</scope>
    <source>
        <strain evidence="1">PSN243</strain>
    </source>
</reference>
<organism evidence="1 2">
    <name type="scientific">Podospora aff. communis PSN243</name>
    <dbReference type="NCBI Taxonomy" id="3040156"/>
    <lineage>
        <taxon>Eukaryota</taxon>
        <taxon>Fungi</taxon>
        <taxon>Dikarya</taxon>
        <taxon>Ascomycota</taxon>
        <taxon>Pezizomycotina</taxon>
        <taxon>Sordariomycetes</taxon>
        <taxon>Sordariomycetidae</taxon>
        <taxon>Sordariales</taxon>
        <taxon>Podosporaceae</taxon>
        <taxon>Podospora</taxon>
    </lineage>
</organism>
<name>A0AAV9GF06_9PEZI</name>
<keyword evidence="2" id="KW-1185">Reference proteome</keyword>
<dbReference type="Proteomes" id="UP001321760">
    <property type="component" value="Unassembled WGS sequence"/>
</dbReference>
<protein>
    <recommendedName>
        <fullName evidence="3">F-box domain-containing protein</fullName>
    </recommendedName>
</protein>
<evidence type="ECO:0008006" key="3">
    <source>
        <dbReference type="Google" id="ProtNLM"/>
    </source>
</evidence>
<gene>
    <name evidence="1" type="ORF">QBC34DRAFT_440689</name>
</gene>
<comment type="caution">
    <text evidence="1">The sequence shown here is derived from an EMBL/GenBank/DDBJ whole genome shotgun (WGS) entry which is preliminary data.</text>
</comment>
<proteinExistence type="predicted"/>